<protein>
    <submittedName>
        <fullName evidence="2">Gfo/Idh/MocA family oxidoreductase</fullName>
    </submittedName>
</protein>
<dbReference type="PANTHER" id="PTHR43249">
    <property type="entry name" value="UDP-N-ACETYL-2-AMINO-2-DEOXY-D-GLUCURONATE OXIDASE"/>
    <property type="match status" value="1"/>
</dbReference>
<proteinExistence type="predicted"/>
<sequence length="139" mass="15356">MTSSDQKIKFAVIGCGHIGKRHAEMIQRNDEAELVAVVDTKDKALLGVDQFNVPIFNSIEELLKSGLAVDVVNIATPNGFHAQHALECLEARKHIVIEKPMALTKNDAEKVIYKALNVHKHVFAVMQNRYSPPLSGSKN</sequence>
<dbReference type="InterPro" id="IPR036291">
    <property type="entry name" value="NAD(P)-bd_dom_sf"/>
</dbReference>
<dbReference type="PANTHER" id="PTHR43249:SF1">
    <property type="entry name" value="D-GLUCOSIDE 3-DEHYDROGENASE"/>
    <property type="match status" value="1"/>
</dbReference>
<evidence type="ECO:0000313" key="2">
    <source>
        <dbReference type="EMBL" id="UYQ92433.1"/>
    </source>
</evidence>
<organism evidence="2 3">
    <name type="scientific">Chitinophaga horti</name>
    <dbReference type="NCBI Taxonomy" id="2920382"/>
    <lineage>
        <taxon>Bacteria</taxon>
        <taxon>Pseudomonadati</taxon>
        <taxon>Bacteroidota</taxon>
        <taxon>Chitinophagia</taxon>
        <taxon>Chitinophagales</taxon>
        <taxon>Chitinophagaceae</taxon>
        <taxon>Chitinophaga</taxon>
    </lineage>
</organism>
<feature type="domain" description="Gfo/Idh/MocA-like oxidoreductase N-terminal" evidence="1">
    <location>
        <begin position="8"/>
        <end position="120"/>
    </location>
</feature>
<dbReference type="Gene3D" id="3.40.50.720">
    <property type="entry name" value="NAD(P)-binding Rossmann-like Domain"/>
    <property type="match status" value="1"/>
</dbReference>
<evidence type="ECO:0000313" key="3">
    <source>
        <dbReference type="Proteomes" id="UP001162741"/>
    </source>
</evidence>
<dbReference type="EMBL" id="CP107006">
    <property type="protein sequence ID" value="UYQ92433.1"/>
    <property type="molecule type" value="Genomic_DNA"/>
</dbReference>
<gene>
    <name evidence="2" type="ORF">MKQ68_20325</name>
</gene>
<name>A0ABY6IYG0_9BACT</name>
<dbReference type="Proteomes" id="UP001162741">
    <property type="component" value="Chromosome"/>
</dbReference>
<dbReference type="Pfam" id="PF01408">
    <property type="entry name" value="GFO_IDH_MocA"/>
    <property type="match status" value="1"/>
</dbReference>
<dbReference type="InterPro" id="IPR052515">
    <property type="entry name" value="Gfo/Idh/MocA_Oxidoreductase"/>
</dbReference>
<dbReference type="RefSeq" id="WP_244844787.1">
    <property type="nucleotide sequence ID" value="NZ_CP107006.1"/>
</dbReference>
<dbReference type="SUPFAM" id="SSF51735">
    <property type="entry name" value="NAD(P)-binding Rossmann-fold domains"/>
    <property type="match status" value="1"/>
</dbReference>
<reference evidence="2" key="1">
    <citation type="submission" date="2022-10" db="EMBL/GenBank/DDBJ databases">
        <title>Chitinophaga sp. nov., isolated from soil.</title>
        <authorList>
            <person name="Jeon C.O."/>
        </authorList>
    </citation>
    <scope>NUCLEOTIDE SEQUENCE</scope>
    <source>
        <strain evidence="2">R8</strain>
    </source>
</reference>
<dbReference type="InterPro" id="IPR000683">
    <property type="entry name" value="Gfo/Idh/MocA-like_OxRdtase_N"/>
</dbReference>
<evidence type="ECO:0000259" key="1">
    <source>
        <dbReference type="Pfam" id="PF01408"/>
    </source>
</evidence>
<accession>A0ABY6IYG0</accession>
<keyword evidence="3" id="KW-1185">Reference proteome</keyword>